<dbReference type="SUPFAM" id="SSF144232">
    <property type="entry name" value="HIT/MYND zinc finger-like"/>
    <property type="match status" value="1"/>
</dbReference>
<organism evidence="6 7">
    <name type="scientific">Macrophomina phaseolina</name>
    <dbReference type="NCBI Taxonomy" id="35725"/>
    <lineage>
        <taxon>Eukaryota</taxon>
        <taxon>Fungi</taxon>
        <taxon>Dikarya</taxon>
        <taxon>Ascomycota</taxon>
        <taxon>Pezizomycotina</taxon>
        <taxon>Dothideomycetes</taxon>
        <taxon>Dothideomycetes incertae sedis</taxon>
        <taxon>Botryosphaeriales</taxon>
        <taxon>Botryosphaeriaceae</taxon>
        <taxon>Macrophomina</taxon>
    </lineage>
</organism>
<dbReference type="EMBL" id="JAGTJR010000049">
    <property type="protein sequence ID" value="KAH7028449.1"/>
    <property type="molecule type" value="Genomic_DNA"/>
</dbReference>
<dbReference type="Proteomes" id="UP000774617">
    <property type="component" value="Unassembled WGS sequence"/>
</dbReference>
<evidence type="ECO:0000256" key="3">
    <source>
        <dbReference type="ARBA" id="ARBA00022833"/>
    </source>
</evidence>
<dbReference type="PROSITE" id="PS50865">
    <property type="entry name" value="ZF_MYND_2"/>
    <property type="match status" value="1"/>
</dbReference>
<protein>
    <recommendedName>
        <fullName evidence="5">MYND-type domain-containing protein</fullName>
    </recommendedName>
</protein>
<evidence type="ECO:0000259" key="5">
    <source>
        <dbReference type="PROSITE" id="PS50865"/>
    </source>
</evidence>
<evidence type="ECO:0000256" key="1">
    <source>
        <dbReference type="ARBA" id="ARBA00022723"/>
    </source>
</evidence>
<keyword evidence="7" id="KW-1185">Reference proteome</keyword>
<keyword evidence="1" id="KW-0479">Metal-binding</keyword>
<keyword evidence="3" id="KW-0862">Zinc</keyword>
<reference evidence="6 7" key="1">
    <citation type="journal article" date="2021" name="Nat. Commun.">
        <title>Genetic determinants of endophytism in the Arabidopsis root mycobiome.</title>
        <authorList>
            <person name="Mesny F."/>
            <person name="Miyauchi S."/>
            <person name="Thiergart T."/>
            <person name="Pickel B."/>
            <person name="Atanasova L."/>
            <person name="Karlsson M."/>
            <person name="Huettel B."/>
            <person name="Barry K.W."/>
            <person name="Haridas S."/>
            <person name="Chen C."/>
            <person name="Bauer D."/>
            <person name="Andreopoulos W."/>
            <person name="Pangilinan J."/>
            <person name="LaButti K."/>
            <person name="Riley R."/>
            <person name="Lipzen A."/>
            <person name="Clum A."/>
            <person name="Drula E."/>
            <person name="Henrissat B."/>
            <person name="Kohler A."/>
            <person name="Grigoriev I.V."/>
            <person name="Martin F.M."/>
            <person name="Hacquard S."/>
        </authorList>
    </citation>
    <scope>NUCLEOTIDE SEQUENCE [LARGE SCALE GENOMIC DNA]</scope>
    <source>
        <strain evidence="6 7">MPI-SDFR-AT-0080</strain>
    </source>
</reference>
<name>A0ABQ8FV40_9PEZI</name>
<keyword evidence="2 4" id="KW-0863">Zinc-finger</keyword>
<dbReference type="PROSITE" id="PS01360">
    <property type="entry name" value="ZF_MYND_1"/>
    <property type="match status" value="1"/>
</dbReference>
<feature type="domain" description="MYND-type" evidence="5">
    <location>
        <begin position="145"/>
        <end position="182"/>
    </location>
</feature>
<evidence type="ECO:0000313" key="6">
    <source>
        <dbReference type="EMBL" id="KAH7028449.1"/>
    </source>
</evidence>
<evidence type="ECO:0000313" key="7">
    <source>
        <dbReference type="Proteomes" id="UP000774617"/>
    </source>
</evidence>
<dbReference type="Gene3D" id="6.10.140.2220">
    <property type="match status" value="1"/>
</dbReference>
<evidence type="ECO:0000256" key="4">
    <source>
        <dbReference type="PROSITE-ProRule" id="PRU00134"/>
    </source>
</evidence>
<evidence type="ECO:0000256" key="2">
    <source>
        <dbReference type="ARBA" id="ARBA00022771"/>
    </source>
</evidence>
<gene>
    <name evidence="6" type="ORF">B0J12DRAFT_329851</name>
</gene>
<accession>A0ABQ8FV40</accession>
<dbReference type="Pfam" id="PF01753">
    <property type="entry name" value="zf-MYND"/>
    <property type="match status" value="1"/>
</dbReference>
<sequence>MATCPVRFEFHCAKAPEKLKFIHNIPRSLVIADAQAAQDDPGYVNSFVSVLQPITEEHEAACRAASNPLCGNCGSHTAKILYTPMSWLHTVEDPFVSIWVDPVCGKGECEIRTRQQIQGMMSTIVQENQSERVSAPRAPMEIMPCKICGKTEATKRCARCQVVAYCGKEHQKADWKVHKQICTSNVRTAPPTGGTQ</sequence>
<comment type="caution">
    <text evidence="6">The sequence shown here is derived from an EMBL/GenBank/DDBJ whole genome shotgun (WGS) entry which is preliminary data.</text>
</comment>
<proteinExistence type="predicted"/>
<dbReference type="InterPro" id="IPR002893">
    <property type="entry name" value="Znf_MYND"/>
</dbReference>